<organism evidence="8 9">
    <name type="scientific">Bemisia tabaci</name>
    <name type="common">Sweetpotato whitefly</name>
    <name type="synonym">Aleurodes tabaci</name>
    <dbReference type="NCBI Taxonomy" id="7038"/>
    <lineage>
        <taxon>Eukaryota</taxon>
        <taxon>Metazoa</taxon>
        <taxon>Ecdysozoa</taxon>
        <taxon>Arthropoda</taxon>
        <taxon>Hexapoda</taxon>
        <taxon>Insecta</taxon>
        <taxon>Pterygota</taxon>
        <taxon>Neoptera</taxon>
        <taxon>Paraneoptera</taxon>
        <taxon>Hemiptera</taxon>
        <taxon>Sternorrhyncha</taxon>
        <taxon>Aleyrodoidea</taxon>
        <taxon>Aleyrodidae</taxon>
        <taxon>Aleyrodinae</taxon>
        <taxon>Bemisia</taxon>
    </lineage>
</organism>
<dbReference type="GO" id="GO:0005975">
    <property type="term" value="P:carbohydrate metabolic process"/>
    <property type="evidence" value="ECO:0007669"/>
    <property type="project" value="InterPro"/>
</dbReference>
<dbReference type="AlphaFoldDB" id="A0A9P0A7A7"/>
<feature type="signal peptide" evidence="6">
    <location>
        <begin position="1"/>
        <end position="20"/>
    </location>
</feature>
<feature type="domain" description="Glycosyl hydrolase family 13 catalytic" evidence="7">
    <location>
        <begin position="37"/>
        <end position="439"/>
    </location>
</feature>
<evidence type="ECO:0000259" key="7">
    <source>
        <dbReference type="SMART" id="SM00642"/>
    </source>
</evidence>
<dbReference type="Pfam" id="PF00128">
    <property type="entry name" value="Alpha-amylase"/>
    <property type="match status" value="1"/>
</dbReference>
<dbReference type="EC" id="3.2.1.20" evidence="3"/>
<keyword evidence="4" id="KW-0325">Glycoprotein</keyword>
<name>A0A9P0A7A7_BEMTA</name>
<dbReference type="PANTHER" id="PTHR10357:SF179">
    <property type="entry name" value="NEUTRAL AND BASIC AMINO ACID TRANSPORT PROTEIN RBAT"/>
    <property type="match status" value="1"/>
</dbReference>
<comment type="similarity">
    <text evidence="2">Belongs to the glycosyl hydrolase 13 family.</text>
</comment>
<dbReference type="GO" id="GO:0004558">
    <property type="term" value="F:alpha-1,4-glucosidase activity"/>
    <property type="evidence" value="ECO:0007669"/>
    <property type="project" value="UniProtKB-EC"/>
</dbReference>
<dbReference type="InterPro" id="IPR006047">
    <property type="entry name" value="GH13_cat_dom"/>
</dbReference>
<sequence length="587" mass="68582">MTRVFGLLFVLAVVLSSSKGVENLTELEWWETTLLYQIYPLSFKDSNGDGHGDLNGIYEKLDYVKEIGVDAVWIQPFYKSPMFDMGYDISDYRDVDPLFGTIEDFKRLQKAIKARGMKLIVDFVPNHSSDQNEWFKLSEQRVEPYTDYYIWRDPKRINDTHTTVPNNWKSFFAPTAWSWSEKRKQYYFHQFSPQQPDLNYRNPKVKKEMEEVLRYWLDLGVDGFRMDAVVCIYEAEHFMDEPPGRTREARIYTLDQPENILLIKEWRAILDEYAKKDGHSRLLAVETYSPPPSLLDWFGNETHPGSQIPFYYQLTFSDREWNTTVLDFLIHWQADVLPRSSYNWVLDNHDNHRTSSRLFDESVDVWNMIVLLLPGLASVYYGTELGMEDLKLRRDQGQDHFNGGLGRVDRRDGYRGPMLWDDTENAGFTTGKKPWLPVHPNFWRTNVNVQKRDPNSHLNTFKRLAALRKTPIMTHGDFHTHIIRTWVYMFTRSLEDETIAVLVNIGTEWEEICTKHVGCEMPSSMFVHTRSGNSDLNIGDKVFSNSKSSRCIRMRPHSGLVLSTSEAFSVHSSIFLLLLAISSYFIA</sequence>
<evidence type="ECO:0000256" key="3">
    <source>
        <dbReference type="ARBA" id="ARBA00012741"/>
    </source>
</evidence>
<evidence type="ECO:0000256" key="4">
    <source>
        <dbReference type="ARBA" id="ARBA00023180"/>
    </source>
</evidence>
<evidence type="ECO:0000256" key="5">
    <source>
        <dbReference type="ARBA" id="ARBA00023295"/>
    </source>
</evidence>
<keyword evidence="5" id="KW-0326">Glycosidase</keyword>
<evidence type="ECO:0000256" key="1">
    <source>
        <dbReference type="ARBA" id="ARBA00001657"/>
    </source>
</evidence>
<keyword evidence="6" id="KW-0732">Signal</keyword>
<dbReference type="Gene3D" id="3.20.20.80">
    <property type="entry name" value="Glycosidases"/>
    <property type="match status" value="1"/>
</dbReference>
<protein>
    <recommendedName>
        <fullName evidence="3">alpha-glucosidase</fullName>
        <ecNumber evidence="3">3.2.1.20</ecNumber>
    </recommendedName>
</protein>
<dbReference type="InterPro" id="IPR017853">
    <property type="entry name" value="GH"/>
</dbReference>
<keyword evidence="5" id="KW-0378">Hydrolase</keyword>
<reference evidence="8" key="1">
    <citation type="submission" date="2021-12" db="EMBL/GenBank/DDBJ databases">
        <authorList>
            <person name="King R."/>
        </authorList>
    </citation>
    <scope>NUCLEOTIDE SEQUENCE</scope>
</reference>
<proteinExistence type="inferred from homology"/>
<comment type="catalytic activity">
    <reaction evidence="1">
        <text>Hydrolysis of terminal, non-reducing (1-&gt;4)-linked alpha-D-glucose residues with release of alpha-D-glucose.</text>
        <dbReference type="EC" id="3.2.1.20"/>
    </reaction>
</comment>
<keyword evidence="9" id="KW-1185">Reference proteome</keyword>
<dbReference type="Proteomes" id="UP001152759">
    <property type="component" value="Chromosome 3"/>
</dbReference>
<feature type="chain" id="PRO_5040279812" description="alpha-glucosidase" evidence="6">
    <location>
        <begin position="21"/>
        <end position="587"/>
    </location>
</feature>
<accession>A0A9P0A7A7</accession>
<dbReference type="InterPro" id="IPR045857">
    <property type="entry name" value="O16G_dom_2"/>
</dbReference>
<dbReference type="FunFam" id="3.90.400.10:FF:000001">
    <property type="entry name" value="Maltase A3, isoform A"/>
    <property type="match status" value="1"/>
</dbReference>
<dbReference type="SMART" id="SM00642">
    <property type="entry name" value="Aamy"/>
    <property type="match status" value="1"/>
</dbReference>
<dbReference type="SUPFAM" id="SSF51445">
    <property type="entry name" value="(Trans)glycosidases"/>
    <property type="match status" value="1"/>
</dbReference>
<gene>
    <name evidence="8" type="ORF">BEMITA_LOCUS5296</name>
</gene>
<dbReference type="PANTHER" id="PTHR10357">
    <property type="entry name" value="ALPHA-AMYLASE FAMILY MEMBER"/>
    <property type="match status" value="1"/>
</dbReference>
<evidence type="ECO:0000256" key="2">
    <source>
        <dbReference type="ARBA" id="ARBA00008061"/>
    </source>
</evidence>
<evidence type="ECO:0000256" key="6">
    <source>
        <dbReference type="SAM" id="SignalP"/>
    </source>
</evidence>
<dbReference type="EMBL" id="OU963864">
    <property type="protein sequence ID" value="CAH0386139.1"/>
    <property type="molecule type" value="Genomic_DNA"/>
</dbReference>
<dbReference type="Gene3D" id="3.90.400.10">
    <property type="entry name" value="Oligo-1,6-glucosidase, Domain 2"/>
    <property type="match status" value="1"/>
</dbReference>
<evidence type="ECO:0000313" key="9">
    <source>
        <dbReference type="Proteomes" id="UP001152759"/>
    </source>
</evidence>
<evidence type="ECO:0000313" key="8">
    <source>
        <dbReference type="EMBL" id="CAH0386139.1"/>
    </source>
</evidence>